<organism evidence="3 4">
    <name type="scientific">Allosphingosinicella indica</name>
    <dbReference type="NCBI Taxonomy" id="941907"/>
    <lineage>
        <taxon>Bacteria</taxon>
        <taxon>Pseudomonadati</taxon>
        <taxon>Pseudomonadota</taxon>
        <taxon>Alphaproteobacteria</taxon>
        <taxon>Sphingomonadales</taxon>
        <taxon>Sphingomonadaceae</taxon>
        <taxon>Allosphingosinicella</taxon>
    </lineage>
</organism>
<keyword evidence="4" id="KW-1185">Reference proteome</keyword>
<dbReference type="InterPro" id="IPR008929">
    <property type="entry name" value="Chondroitin_lyas"/>
</dbReference>
<feature type="domain" description="Heparinase II/III-like C-terminal" evidence="2">
    <location>
        <begin position="334"/>
        <end position="574"/>
    </location>
</feature>
<evidence type="ECO:0000256" key="1">
    <source>
        <dbReference type="ARBA" id="ARBA00004196"/>
    </source>
</evidence>
<comment type="subcellular location">
    <subcellularLocation>
        <location evidence="1">Cell envelope</location>
    </subcellularLocation>
</comment>
<dbReference type="GO" id="GO:0030313">
    <property type="term" value="C:cell envelope"/>
    <property type="evidence" value="ECO:0007669"/>
    <property type="project" value="UniProtKB-SubCell"/>
</dbReference>
<dbReference type="Gene3D" id="2.70.98.70">
    <property type="match status" value="1"/>
</dbReference>
<dbReference type="RefSeq" id="WP_085217850.1">
    <property type="nucleotide sequence ID" value="NZ_LT840185.1"/>
</dbReference>
<dbReference type="InterPro" id="IPR012480">
    <property type="entry name" value="Hepar_II_III_C"/>
</dbReference>
<evidence type="ECO:0000313" key="4">
    <source>
        <dbReference type="Proteomes" id="UP000192934"/>
    </source>
</evidence>
<proteinExistence type="predicted"/>
<dbReference type="STRING" id="941907.SAMN06295910_1075"/>
<reference evidence="4" key="1">
    <citation type="submission" date="2017-04" db="EMBL/GenBank/DDBJ databases">
        <authorList>
            <person name="Varghese N."/>
            <person name="Submissions S."/>
        </authorList>
    </citation>
    <scope>NUCLEOTIDE SEQUENCE [LARGE SCALE GENOMIC DNA]</scope>
    <source>
        <strain evidence="4">Dd16</strain>
    </source>
</reference>
<evidence type="ECO:0000313" key="3">
    <source>
        <dbReference type="EMBL" id="SMF63424.1"/>
    </source>
</evidence>
<dbReference type="EMBL" id="LT840185">
    <property type="protein sequence ID" value="SMF63424.1"/>
    <property type="molecule type" value="Genomic_DNA"/>
</dbReference>
<dbReference type="Proteomes" id="UP000192934">
    <property type="component" value="Chromosome I"/>
</dbReference>
<dbReference type="OrthoDB" id="9787373at2"/>
<dbReference type="Gene3D" id="1.50.10.100">
    <property type="entry name" value="Chondroitin AC/alginate lyase"/>
    <property type="match status" value="1"/>
</dbReference>
<name>A0A1X7G3N0_9SPHN</name>
<protein>
    <submittedName>
        <fullName evidence="3">Uncharacterized conserved protein, heparinase superfamily</fullName>
    </submittedName>
</protein>
<dbReference type="Pfam" id="PF07940">
    <property type="entry name" value="Hepar_II_III_C"/>
    <property type="match status" value="1"/>
</dbReference>
<sequence>MSLLERIDPRPEEQEIGSGKRLIRVGDDRGVSLAERLAYRLHRLSWRTPLHKLRLRGRFPLKLLAVPKDPIAGDKAAGEAILAGEIAFGGRSVEVARLAFNDPTFAPDFSDHLQSFAWLRDVAAAATRENAAKLVEGITRHWLESCAERCGERAWRADLWGRRILFWSAYAPYILSSRDIVYRSAVLNTLARGARHLDKSADRAPEGLPRITAWAGVIAAALVVQGGPVRQGRGEAGMIRALEAAQHEDGGLVSRSPTEQLALVEVLAQVRAAYFAARKEMPDAIGDALEGAASALRTIILGDGGLSSWQGGNGLDPRTVATVLEGSGVEAGALRQARGWGYQRLAAKSVTAVFDAAPPPPSRALAGGCASTLAFELSDGGNRLIVNCGGVGAAKAALPAELVRALRTTAAHSTLTLGDRNSTAVHDDGSLGKGVGQVELGRDDTAGTVVEAGHDGYVRRFGLVHQRQLALTADGLALEGEDRLIAQGRRRRSEPTGFAIRFHLAPGVEVTSTADGQGALLRIKGGAVWQFKARGGALGIEDSLWVDGAAKPHGTQQLVITGETPPDGTTVAWTLKRAR</sequence>
<dbReference type="AlphaFoldDB" id="A0A1X7G3N0"/>
<gene>
    <name evidence="3" type="ORF">SAMN06295910_1075</name>
</gene>
<dbReference type="GO" id="GO:0016829">
    <property type="term" value="F:lyase activity"/>
    <property type="evidence" value="ECO:0007669"/>
    <property type="project" value="InterPro"/>
</dbReference>
<accession>A0A1X7G3N0</accession>
<evidence type="ECO:0000259" key="2">
    <source>
        <dbReference type="Pfam" id="PF07940"/>
    </source>
</evidence>